<evidence type="ECO:0000259" key="5">
    <source>
        <dbReference type="PROSITE" id="PS51720"/>
    </source>
</evidence>
<keyword evidence="3" id="KW-0342">GTP-binding</keyword>
<name>A0AAV9S2N3_9TELE</name>
<evidence type="ECO:0000256" key="3">
    <source>
        <dbReference type="ARBA" id="ARBA00023134"/>
    </source>
</evidence>
<dbReference type="SUPFAM" id="SSF52540">
    <property type="entry name" value="P-loop containing nucleoside triphosphate hydrolases"/>
    <property type="match status" value="1"/>
</dbReference>
<dbReference type="EMBL" id="JAHHUM010000945">
    <property type="protein sequence ID" value="KAK5615582.1"/>
    <property type="molecule type" value="Genomic_DNA"/>
</dbReference>
<evidence type="ECO:0000256" key="1">
    <source>
        <dbReference type="ARBA" id="ARBA00008535"/>
    </source>
</evidence>
<evidence type="ECO:0000313" key="6">
    <source>
        <dbReference type="EMBL" id="KAK5615582.1"/>
    </source>
</evidence>
<dbReference type="GO" id="GO:0005525">
    <property type="term" value="F:GTP binding"/>
    <property type="evidence" value="ECO:0007669"/>
    <property type="project" value="UniProtKB-KW"/>
</dbReference>
<dbReference type="AlphaFoldDB" id="A0AAV9S2N3"/>
<comment type="similarity">
    <text evidence="1">Belongs to the TRAFAC class TrmE-Era-EngA-EngB-Septin-like GTPase superfamily. AIG1/Toc34/Toc159-like paraseptin GTPase family. IAN subfamily.</text>
</comment>
<dbReference type="InterPro" id="IPR006703">
    <property type="entry name" value="G_AIG1"/>
</dbReference>
<feature type="coiled-coil region" evidence="4">
    <location>
        <begin position="218"/>
        <end position="388"/>
    </location>
</feature>
<evidence type="ECO:0000313" key="7">
    <source>
        <dbReference type="Proteomes" id="UP001311232"/>
    </source>
</evidence>
<gene>
    <name evidence="6" type="ORF">CRENBAI_025166</name>
</gene>
<feature type="domain" description="AIG1-type G" evidence="5">
    <location>
        <begin position="22"/>
        <end position="225"/>
    </location>
</feature>
<evidence type="ECO:0000256" key="4">
    <source>
        <dbReference type="SAM" id="Coils"/>
    </source>
</evidence>
<dbReference type="Gene3D" id="3.40.50.300">
    <property type="entry name" value="P-loop containing nucleotide triphosphate hydrolases"/>
    <property type="match status" value="1"/>
</dbReference>
<dbReference type="FunFam" id="3.40.50.300:FF:000366">
    <property type="entry name" value="GTPase, IMAP family member 2"/>
    <property type="match status" value="1"/>
</dbReference>
<reference evidence="6 7" key="1">
    <citation type="submission" date="2021-06" db="EMBL/GenBank/DDBJ databases">
        <authorList>
            <person name="Palmer J.M."/>
        </authorList>
    </citation>
    <scope>NUCLEOTIDE SEQUENCE [LARGE SCALE GENOMIC DNA]</scope>
    <source>
        <strain evidence="6 7">MEX-2019</strain>
        <tissue evidence="6">Muscle</tissue>
    </source>
</reference>
<dbReference type="InterPro" id="IPR045058">
    <property type="entry name" value="GIMA/IAN/Toc"/>
</dbReference>
<evidence type="ECO:0000256" key="2">
    <source>
        <dbReference type="ARBA" id="ARBA00022741"/>
    </source>
</evidence>
<dbReference type="Pfam" id="PF04548">
    <property type="entry name" value="AIG1"/>
    <property type="match status" value="1"/>
</dbReference>
<dbReference type="PANTHER" id="PTHR10903">
    <property type="entry name" value="GTPASE, IMAP FAMILY MEMBER-RELATED"/>
    <property type="match status" value="1"/>
</dbReference>
<organism evidence="6 7">
    <name type="scientific">Crenichthys baileyi</name>
    <name type="common">White River springfish</name>
    <dbReference type="NCBI Taxonomy" id="28760"/>
    <lineage>
        <taxon>Eukaryota</taxon>
        <taxon>Metazoa</taxon>
        <taxon>Chordata</taxon>
        <taxon>Craniata</taxon>
        <taxon>Vertebrata</taxon>
        <taxon>Euteleostomi</taxon>
        <taxon>Actinopterygii</taxon>
        <taxon>Neopterygii</taxon>
        <taxon>Teleostei</taxon>
        <taxon>Neoteleostei</taxon>
        <taxon>Acanthomorphata</taxon>
        <taxon>Ovalentaria</taxon>
        <taxon>Atherinomorphae</taxon>
        <taxon>Cyprinodontiformes</taxon>
        <taxon>Goodeidae</taxon>
        <taxon>Crenichthys</taxon>
    </lineage>
</organism>
<keyword evidence="2" id="KW-0547">Nucleotide-binding</keyword>
<accession>A0AAV9S2N3</accession>
<dbReference type="Proteomes" id="UP001311232">
    <property type="component" value="Unassembled WGS sequence"/>
</dbReference>
<comment type="caution">
    <text evidence="6">The sequence shown here is derived from an EMBL/GenBank/DDBJ whole genome shotgun (WGS) entry which is preliminary data.</text>
</comment>
<protein>
    <recommendedName>
        <fullName evidence="5">AIG1-type G domain-containing protein</fullName>
    </recommendedName>
</protein>
<dbReference type="PANTHER" id="PTHR10903:SF188">
    <property type="entry name" value="GTPASE IMAP FAMILY MEMBER 2-LIKE-RELATED"/>
    <property type="match status" value="1"/>
</dbReference>
<dbReference type="InterPro" id="IPR027417">
    <property type="entry name" value="P-loop_NTPase"/>
</dbReference>
<dbReference type="PROSITE" id="PS51720">
    <property type="entry name" value="G_AIG1"/>
    <property type="match status" value="1"/>
</dbReference>
<keyword evidence="4" id="KW-0175">Coiled coil</keyword>
<dbReference type="CDD" id="cd01852">
    <property type="entry name" value="AIG1"/>
    <property type="match status" value="1"/>
</dbReference>
<keyword evidence="7" id="KW-1185">Reference proteome</keyword>
<sequence>MELANSEERGEEMVDWGDEEDPNNIRIVLIGKTGSGKSSSGNTILGREEFEAKFCQKSVTKQCVKEKTEVDGRSIFVVDTPGLYDNSLSSREVQEELVSCINLVAPGPHVFLLVIRMGRFTPEEKETLNNIKKIFGKNSEKFTIVLLTGGDLLERGGVTVEDYIRNDSDDSFKKLLNDCGGRYHVFKNGDLENRAQVRELIRKIDTMVKVNGGSCFTNEMLQEAEAAIQKNMQDILKEKDQEIKRKVEEFERIHTAEKEALKIKFEKEKKEIELQRKFLQEMEENIKRENEQRKKEQQYREEEERKRKMKEEMKKHLMDEVVAMEKMKIISGLEGRVADQSLEIKKHEYEKEKEKRENSERIDDTIRRELHEKELRELEAEYQLKLEYVKNKLIEEARKRAEMKRIFNPVLPVLKCLDKTCNLM</sequence>
<proteinExistence type="inferred from homology"/>